<protein>
    <recommendedName>
        <fullName evidence="4">Apolipoprotein acyltransferase</fullName>
    </recommendedName>
</protein>
<organism evidence="2 3">
    <name type="scientific">Donghicola tyrosinivorans</name>
    <dbReference type="NCBI Taxonomy" id="1652492"/>
    <lineage>
        <taxon>Bacteria</taxon>
        <taxon>Pseudomonadati</taxon>
        <taxon>Pseudomonadota</taxon>
        <taxon>Alphaproteobacteria</taxon>
        <taxon>Rhodobacterales</taxon>
        <taxon>Roseobacteraceae</taxon>
        <taxon>Donghicola</taxon>
    </lineage>
</organism>
<proteinExistence type="predicted"/>
<keyword evidence="1" id="KW-1133">Transmembrane helix</keyword>
<dbReference type="Proteomes" id="UP000238392">
    <property type="component" value="Unassembled WGS sequence"/>
</dbReference>
<dbReference type="EMBL" id="PVTQ01000001">
    <property type="protein sequence ID" value="PRY94254.1"/>
    <property type="molecule type" value="Genomic_DNA"/>
</dbReference>
<evidence type="ECO:0008006" key="4">
    <source>
        <dbReference type="Google" id="ProtNLM"/>
    </source>
</evidence>
<dbReference type="AlphaFoldDB" id="A0A2T0X5V3"/>
<evidence type="ECO:0000313" key="3">
    <source>
        <dbReference type="Proteomes" id="UP000238392"/>
    </source>
</evidence>
<comment type="caution">
    <text evidence="2">The sequence shown here is derived from an EMBL/GenBank/DDBJ whole genome shotgun (WGS) entry which is preliminary data.</text>
</comment>
<gene>
    <name evidence="2" type="ORF">CLV74_101390</name>
</gene>
<evidence type="ECO:0000313" key="2">
    <source>
        <dbReference type="EMBL" id="PRY94254.1"/>
    </source>
</evidence>
<name>A0A2T0X5V3_9RHOB</name>
<accession>A0A2T0X5V3</accession>
<dbReference type="RefSeq" id="WP_106262512.1">
    <property type="nucleotide sequence ID" value="NZ_PVTQ01000001.1"/>
</dbReference>
<keyword evidence="1" id="KW-0812">Transmembrane</keyword>
<evidence type="ECO:0000256" key="1">
    <source>
        <dbReference type="SAM" id="Phobius"/>
    </source>
</evidence>
<keyword evidence="3" id="KW-1185">Reference proteome</keyword>
<dbReference type="OrthoDB" id="7876494at2"/>
<reference evidence="2 3" key="1">
    <citation type="submission" date="2018-03" db="EMBL/GenBank/DDBJ databases">
        <title>Genomic Encyclopedia of Archaeal and Bacterial Type Strains, Phase II (KMG-II): from individual species to whole genera.</title>
        <authorList>
            <person name="Goeker M."/>
        </authorList>
    </citation>
    <scope>NUCLEOTIDE SEQUENCE [LARGE SCALE GENOMIC DNA]</scope>
    <source>
        <strain evidence="2 3">DSM 100212</strain>
    </source>
</reference>
<keyword evidence="1" id="KW-0472">Membrane</keyword>
<feature type="transmembrane region" description="Helical" evidence="1">
    <location>
        <begin position="29"/>
        <end position="51"/>
    </location>
</feature>
<sequence length="56" mass="5935">MLLVLGFVIFGAAIGGLKAKRGKGTTADKLHYIATYGVIFALLGVIVQVILMRNAM</sequence>